<evidence type="ECO:0000256" key="1">
    <source>
        <dbReference type="ARBA" id="ARBA00022729"/>
    </source>
</evidence>
<name>A0A0A2TID3_9BACI</name>
<dbReference type="eggNOG" id="COG4632">
    <property type="taxonomic scope" value="Bacteria"/>
</dbReference>
<dbReference type="InterPro" id="IPR051465">
    <property type="entry name" value="Cell_Envelope_Struct_Comp"/>
</dbReference>
<evidence type="ECO:0000313" key="4">
    <source>
        <dbReference type="EMBL" id="KGP74228.1"/>
    </source>
</evidence>
<reference evidence="4 5" key="1">
    <citation type="journal article" date="2015" name="Stand. Genomic Sci.">
        <title>High quality draft genome sequence of the moderately halophilic bacterium Pontibacillus yanchengensis Y32(T) and comparison among Pontibacillus genomes.</title>
        <authorList>
            <person name="Huang J."/>
            <person name="Qiao Z.X."/>
            <person name="Tang J.W."/>
            <person name="Wang G."/>
        </authorList>
    </citation>
    <scope>NUCLEOTIDE SEQUENCE [LARGE SCALE GENOMIC DNA]</scope>
    <source>
        <strain evidence="4 5">Y32</strain>
    </source>
</reference>
<keyword evidence="5" id="KW-1185">Reference proteome</keyword>
<protein>
    <recommendedName>
        <fullName evidence="3">SLH domain-containing protein</fullName>
    </recommendedName>
</protein>
<keyword evidence="1 2" id="KW-0732">Signal</keyword>
<dbReference type="PANTHER" id="PTHR43308">
    <property type="entry name" value="OUTER MEMBRANE PROTEIN ALPHA-RELATED"/>
    <property type="match status" value="1"/>
</dbReference>
<evidence type="ECO:0000256" key="2">
    <source>
        <dbReference type="SAM" id="SignalP"/>
    </source>
</evidence>
<dbReference type="AlphaFoldDB" id="A0A0A2TID3"/>
<dbReference type="PROSITE" id="PS51272">
    <property type="entry name" value="SLH"/>
    <property type="match status" value="2"/>
</dbReference>
<feature type="chain" id="PRO_5038959161" description="SLH domain-containing protein" evidence="2">
    <location>
        <begin position="24"/>
        <end position="488"/>
    </location>
</feature>
<feature type="domain" description="SLH" evidence="3">
    <location>
        <begin position="90"/>
        <end position="153"/>
    </location>
</feature>
<gene>
    <name evidence="4" type="ORF">N782_09355</name>
</gene>
<feature type="signal peptide" evidence="2">
    <location>
        <begin position="1"/>
        <end position="23"/>
    </location>
</feature>
<dbReference type="STRING" id="1385514.N782_09355"/>
<sequence>MSGLTKKITASLLTSLFVATAWSAPFAHGETNYPDVSEEITGNEEIQYLEDQGIIKGYPDGTFRPGNDVSRMEAAIMLTRELGLSTDNRPNPNFDDISKEHPHYKYVATLVDEGIIQGTDSNEFQPDRNIKRIEMAAVLTRAYNLENEPISKDFDDVNGNRKYVSEVVSNRISVGFPDNTFRPNASTTRAQFSIFLARTMDNQFKNYLSNAKEDPNFEEVDNENIRGTYIWHAENAIEEPDKILEFAKEKDINLLYTRLDRTQDYEVYNEFVEKAHEAGIEVHAMGGHPNWALEKGEERLNMFVDYVTSYQKAVPPRQQFDGIHLDIEPYVLKNWEGNTDDVLKTWKTNVQTFVDEVEKNSDLETSADLAIWLDDHKAPGEEDTSFSKWFIDTLDHTTLMAFRDTAEGSNGIIDVAKKEMEFAEELDKEIILSVEMQEIDKNKHISFYEEGKQVMEEELDETTSHFIDNHSYHGNAVHAYEYWKVAKE</sequence>
<comment type="caution">
    <text evidence="4">The sequence shown here is derived from an EMBL/GenBank/DDBJ whole genome shotgun (WGS) entry which is preliminary data.</text>
</comment>
<accession>A0A0A2TID3</accession>
<dbReference type="EMBL" id="AVBF01000004">
    <property type="protein sequence ID" value="KGP74228.1"/>
    <property type="molecule type" value="Genomic_DNA"/>
</dbReference>
<dbReference type="OrthoDB" id="7054537at2"/>
<evidence type="ECO:0000313" key="5">
    <source>
        <dbReference type="Proteomes" id="UP000030147"/>
    </source>
</evidence>
<evidence type="ECO:0000259" key="3">
    <source>
        <dbReference type="PROSITE" id="PS51272"/>
    </source>
</evidence>
<feature type="domain" description="SLH" evidence="3">
    <location>
        <begin position="29"/>
        <end position="89"/>
    </location>
</feature>
<dbReference type="Pfam" id="PF00395">
    <property type="entry name" value="SLH"/>
    <property type="match status" value="3"/>
</dbReference>
<dbReference type="InterPro" id="IPR001119">
    <property type="entry name" value="SLH_dom"/>
</dbReference>
<proteinExistence type="predicted"/>
<organism evidence="4 5">
    <name type="scientific">Pontibacillus yanchengensis Y32</name>
    <dbReference type="NCBI Taxonomy" id="1385514"/>
    <lineage>
        <taxon>Bacteria</taxon>
        <taxon>Bacillati</taxon>
        <taxon>Bacillota</taxon>
        <taxon>Bacilli</taxon>
        <taxon>Bacillales</taxon>
        <taxon>Bacillaceae</taxon>
        <taxon>Pontibacillus</taxon>
    </lineage>
</organism>
<dbReference type="RefSeq" id="WP_052111133.1">
    <property type="nucleotide sequence ID" value="NZ_AVBF01000004.1"/>
</dbReference>
<dbReference type="Proteomes" id="UP000030147">
    <property type="component" value="Unassembled WGS sequence"/>
</dbReference>